<evidence type="ECO:0000256" key="6">
    <source>
        <dbReference type="ARBA" id="ARBA00012180"/>
    </source>
</evidence>
<dbReference type="InterPro" id="IPR036397">
    <property type="entry name" value="RNaseH_sf"/>
</dbReference>
<dbReference type="CDD" id="cd07182">
    <property type="entry name" value="RNase_HII_bacteria_HII_like"/>
    <property type="match status" value="1"/>
</dbReference>
<dbReference type="NCBIfam" id="NF000595">
    <property type="entry name" value="PRK00015.1-3"/>
    <property type="match status" value="1"/>
</dbReference>
<evidence type="ECO:0000313" key="19">
    <source>
        <dbReference type="Proteomes" id="UP001486565"/>
    </source>
</evidence>
<sequence length="258" mass="28977">MTQISSIKSIADLLKEVSYEELPNILERLKSDSRQGVQNLVKRYEKKYNDYILELNRIKELNTYENNYYSKGYKAIAGIDEVGRGPLAGPVVACAVILPKNCSILGINDSKKLSPSKREELFEIIHKKALSIGIGVVDPQTIDEINILQATYKAMKIALEKLEIVPEMLLIDGNNNLPNVSIPQQILVGGDGKSISIAAASIIAKVTRDRLMDAYHELYPEYDFIKNKGYGTEIHIKAIQQKGLCPIHRRSFTQNFLK</sequence>
<evidence type="ECO:0000256" key="13">
    <source>
        <dbReference type="ARBA" id="ARBA00023211"/>
    </source>
</evidence>
<evidence type="ECO:0000313" key="18">
    <source>
        <dbReference type="EMBL" id="WZL70351.1"/>
    </source>
</evidence>
<dbReference type="InterPro" id="IPR012337">
    <property type="entry name" value="RNaseH-like_sf"/>
</dbReference>
<evidence type="ECO:0000256" key="8">
    <source>
        <dbReference type="ARBA" id="ARBA00022490"/>
    </source>
</evidence>
<feature type="binding site" evidence="14 15">
    <location>
        <position position="172"/>
    </location>
    <ligand>
        <name>a divalent metal cation</name>
        <dbReference type="ChEBI" id="CHEBI:60240"/>
    </ligand>
</feature>
<keyword evidence="13 14" id="KW-0464">Manganese</keyword>
<comment type="subcellular location">
    <subcellularLocation>
        <location evidence="4 14">Cytoplasm</location>
    </subcellularLocation>
</comment>
<dbReference type="Proteomes" id="UP001486565">
    <property type="component" value="Chromosome"/>
</dbReference>
<name>A0ABZ2Y8L7_9FIRM</name>
<evidence type="ECO:0000256" key="12">
    <source>
        <dbReference type="ARBA" id="ARBA00022801"/>
    </source>
</evidence>
<evidence type="ECO:0000256" key="15">
    <source>
        <dbReference type="PROSITE-ProRule" id="PRU01319"/>
    </source>
</evidence>
<evidence type="ECO:0000259" key="17">
    <source>
        <dbReference type="PROSITE" id="PS51975"/>
    </source>
</evidence>
<dbReference type="EMBL" id="CP121687">
    <property type="protein sequence ID" value="WZL70351.1"/>
    <property type="molecule type" value="Genomic_DNA"/>
</dbReference>
<comment type="cofactor">
    <cofactor evidence="2">
        <name>Mg(2+)</name>
        <dbReference type="ChEBI" id="CHEBI:18420"/>
    </cofactor>
</comment>
<keyword evidence="19" id="KW-1185">Reference proteome</keyword>
<dbReference type="InterPro" id="IPR001352">
    <property type="entry name" value="RNase_HII/HIII"/>
</dbReference>
<comment type="catalytic activity">
    <reaction evidence="1 14 15 16">
        <text>Endonucleolytic cleavage to 5'-phosphomonoester.</text>
        <dbReference type="EC" id="3.1.26.4"/>
    </reaction>
</comment>
<dbReference type="PANTHER" id="PTHR10954:SF18">
    <property type="entry name" value="RIBONUCLEASE HII"/>
    <property type="match status" value="1"/>
</dbReference>
<reference evidence="18 19" key="1">
    <citation type="submission" date="2023-03" db="EMBL/GenBank/DDBJ databases">
        <title>Novel Species.</title>
        <authorList>
            <person name="Ma S."/>
        </authorList>
    </citation>
    <scope>NUCLEOTIDE SEQUENCE [LARGE SCALE GENOMIC DNA]</scope>
    <source>
        <strain evidence="18 19">LIND6LT2</strain>
    </source>
</reference>
<accession>A0ABZ2Y8L7</accession>
<evidence type="ECO:0000256" key="14">
    <source>
        <dbReference type="HAMAP-Rule" id="MF_00052"/>
    </source>
</evidence>
<evidence type="ECO:0000256" key="5">
    <source>
        <dbReference type="ARBA" id="ARBA00007383"/>
    </source>
</evidence>
<dbReference type="PANTHER" id="PTHR10954">
    <property type="entry name" value="RIBONUCLEASE H2 SUBUNIT A"/>
    <property type="match status" value="1"/>
</dbReference>
<comment type="function">
    <text evidence="3 14 16">Endonuclease that specifically degrades the RNA of RNA-DNA hybrids.</text>
</comment>
<dbReference type="EC" id="3.1.26.4" evidence="6 14"/>
<evidence type="ECO:0000256" key="4">
    <source>
        <dbReference type="ARBA" id="ARBA00004496"/>
    </source>
</evidence>
<dbReference type="InterPro" id="IPR024567">
    <property type="entry name" value="RNase_HII/HIII_dom"/>
</dbReference>
<evidence type="ECO:0000256" key="2">
    <source>
        <dbReference type="ARBA" id="ARBA00001946"/>
    </source>
</evidence>
<dbReference type="SUPFAM" id="SSF53098">
    <property type="entry name" value="Ribonuclease H-like"/>
    <property type="match status" value="1"/>
</dbReference>
<dbReference type="Pfam" id="PF01351">
    <property type="entry name" value="RNase_HII"/>
    <property type="match status" value="1"/>
</dbReference>
<feature type="domain" description="RNase H type-2" evidence="17">
    <location>
        <begin position="74"/>
        <end position="258"/>
    </location>
</feature>
<feature type="binding site" evidence="14 15">
    <location>
        <position position="81"/>
    </location>
    <ligand>
        <name>a divalent metal cation</name>
        <dbReference type="ChEBI" id="CHEBI:60240"/>
    </ligand>
</feature>
<keyword evidence="10 14" id="KW-0479">Metal-binding</keyword>
<dbReference type="RefSeq" id="WP_341877315.1">
    <property type="nucleotide sequence ID" value="NZ_CP121687.1"/>
</dbReference>
<keyword evidence="9 14" id="KW-0540">Nuclease</keyword>
<keyword evidence="8 14" id="KW-0963">Cytoplasm</keyword>
<evidence type="ECO:0000256" key="3">
    <source>
        <dbReference type="ARBA" id="ARBA00004065"/>
    </source>
</evidence>
<protein>
    <recommendedName>
        <fullName evidence="7 14">Ribonuclease HII</fullName>
        <shortName evidence="14">RNase HII</shortName>
        <ecNumber evidence="6 14">3.1.26.4</ecNumber>
    </recommendedName>
</protein>
<comment type="similarity">
    <text evidence="5 14 16">Belongs to the RNase HII family.</text>
</comment>
<evidence type="ECO:0000256" key="11">
    <source>
        <dbReference type="ARBA" id="ARBA00022759"/>
    </source>
</evidence>
<evidence type="ECO:0000256" key="16">
    <source>
        <dbReference type="RuleBase" id="RU003515"/>
    </source>
</evidence>
<evidence type="ECO:0000256" key="7">
    <source>
        <dbReference type="ARBA" id="ARBA00019179"/>
    </source>
</evidence>
<evidence type="ECO:0000256" key="10">
    <source>
        <dbReference type="ARBA" id="ARBA00022723"/>
    </source>
</evidence>
<keyword evidence="11 14" id="KW-0255">Endonuclease</keyword>
<dbReference type="HAMAP" id="MF_00052_B">
    <property type="entry name" value="RNase_HII_B"/>
    <property type="match status" value="1"/>
</dbReference>
<comment type="cofactor">
    <cofactor evidence="14 15">
        <name>Mn(2+)</name>
        <dbReference type="ChEBI" id="CHEBI:29035"/>
    </cofactor>
    <cofactor evidence="14 15">
        <name>Mg(2+)</name>
        <dbReference type="ChEBI" id="CHEBI:18420"/>
    </cofactor>
    <text evidence="14 15">Manganese or magnesium. Binds 1 divalent metal ion per monomer in the absence of substrate. May bind a second metal ion after substrate binding.</text>
</comment>
<proteinExistence type="inferred from homology"/>
<dbReference type="NCBIfam" id="NF000594">
    <property type="entry name" value="PRK00015.1-1"/>
    <property type="match status" value="1"/>
</dbReference>
<gene>
    <name evidence="14" type="primary">rnhB</name>
    <name evidence="18" type="ORF">QBE51_02135</name>
</gene>
<dbReference type="Gene3D" id="3.30.420.10">
    <property type="entry name" value="Ribonuclease H-like superfamily/Ribonuclease H"/>
    <property type="match status" value="1"/>
</dbReference>
<evidence type="ECO:0000256" key="9">
    <source>
        <dbReference type="ARBA" id="ARBA00022722"/>
    </source>
</evidence>
<keyword evidence="12 14" id="KW-0378">Hydrolase</keyword>
<feature type="binding site" evidence="14 15">
    <location>
        <position position="80"/>
    </location>
    <ligand>
        <name>a divalent metal cation</name>
        <dbReference type="ChEBI" id="CHEBI:60240"/>
    </ligand>
</feature>
<dbReference type="PROSITE" id="PS51975">
    <property type="entry name" value="RNASE_H_2"/>
    <property type="match status" value="1"/>
</dbReference>
<dbReference type="GO" id="GO:0004523">
    <property type="term" value="F:RNA-DNA hybrid ribonuclease activity"/>
    <property type="evidence" value="ECO:0007669"/>
    <property type="project" value="UniProtKB-EC"/>
</dbReference>
<evidence type="ECO:0000256" key="1">
    <source>
        <dbReference type="ARBA" id="ARBA00000077"/>
    </source>
</evidence>
<organism evidence="18 19">
    <name type="scientific">Defluviitalea saccharophila</name>
    <dbReference type="NCBI Taxonomy" id="879970"/>
    <lineage>
        <taxon>Bacteria</taxon>
        <taxon>Bacillati</taxon>
        <taxon>Bacillota</taxon>
        <taxon>Clostridia</taxon>
        <taxon>Lachnospirales</taxon>
        <taxon>Defluviitaleaceae</taxon>
        <taxon>Defluviitalea</taxon>
    </lineage>
</organism>
<dbReference type="InterPro" id="IPR022898">
    <property type="entry name" value="RNase_HII"/>
</dbReference>